<dbReference type="InterPro" id="IPR050243">
    <property type="entry name" value="PHP_phosphatase"/>
</dbReference>
<evidence type="ECO:0000313" key="5">
    <source>
        <dbReference type="EMBL" id="KKQ09543.1"/>
    </source>
</evidence>
<name>A0A0G0ERI9_9BACT</name>
<proteinExistence type="predicted"/>
<comment type="caution">
    <text evidence="5">The sequence shown here is derived from an EMBL/GenBank/DDBJ whole genome shotgun (WGS) entry which is preliminary data.</text>
</comment>
<dbReference type="NCBIfam" id="NF006375">
    <property type="entry name" value="PRK08609.1"/>
    <property type="match status" value="1"/>
</dbReference>
<dbReference type="PIRSF" id="PIRSF005047">
    <property type="entry name" value="UCP005047_YshC"/>
    <property type="match status" value="1"/>
</dbReference>
<keyword evidence="2" id="KW-0548">Nucleotidyltransferase</keyword>
<protein>
    <submittedName>
        <fullName evidence="5">PHP domain protein</fullName>
    </submittedName>
</protein>
<dbReference type="Pfam" id="PF02811">
    <property type="entry name" value="PHP"/>
    <property type="match status" value="1"/>
</dbReference>
<accession>A0A0G0ERI9</accession>
<gene>
    <name evidence="5" type="ORF">US19_C0013G0017</name>
</gene>
<dbReference type="EMBL" id="LBSA01000013">
    <property type="protein sequence ID" value="KKQ09543.1"/>
    <property type="molecule type" value="Genomic_DNA"/>
</dbReference>
<dbReference type="SMART" id="SM00481">
    <property type="entry name" value="POLIIIAc"/>
    <property type="match status" value="1"/>
</dbReference>
<dbReference type="InterPro" id="IPR047967">
    <property type="entry name" value="PolX_PHP"/>
</dbReference>
<dbReference type="Gene3D" id="3.30.460.10">
    <property type="entry name" value="Beta Polymerase, domain 2"/>
    <property type="match status" value="1"/>
</dbReference>
<organism evidence="5 6">
    <name type="scientific">Candidatus Daviesbacteria bacterium GW2011_GWB1_36_5</name>
    <dbReference type="NCBI Taxonomy" id="1618426"/>
    <lineage>
        <taxon>Bacteria</taxon>
        <taxon>Candidatus Daviesiibacteriota</taxon>
    </lineage>
</organism>
<dbReference type="Gene3D" id="3.30.210.10">
    <property type="entry name" value="DNA polymerase, thumb domain"/>
    <property type="match status" value="1"/>
</dbReference>
<dbReference type="SMART" id="SM00483">
    <property type="entry name" value="POLXc"/>
    <property type="match status" value="1"/>
</dbReference>
<dbReference type="InterPro" id="IPR016195">
    <property type="entry name" value="Pol/histidinol_Pase-like"/>
</dbReference>
<dbReference type="Gene3D" id="3.20.20.140">
    <property type="entry name" value="Metal-dependent hydrolases"/>
    <property type="match status" value="1"/>
</dbReference>
<dbReference type="GO" id="GO:0003677">
    <property type="term" value="F:DNA binding"/>
    <property type="evidence" value="ECO:0007669"/>
    <property type="project" value="InterPro"/>
</dbReference>
<evidence type="ECO:0000256" key="2">
    <source>
        <dbReference type="ARBA" id="ARBA00022695"/>
    </source>
</evidence>
<sequence>MKTSNQEIADLLRSVAASLTLSKANAFQVRAYENAADSIERLTSEIKDLWEEGKLGEVPGIGTGLKEHLNEIFKTGESKHLESILKKHPEVVYELIKVPGIGPKTALELANLGVKDIDDLKKKIESGELTKKGFSEKISERVLGGLEEHAGKTGRMLLPYAQAQADRILEYLKKGPDVKDADPLGSLRRQVATIGDLDFAVSANNSEKVYEYFVKMPGVSKVIDKETVILNSGIHVDLLVGKPESYGALLQHFTGSKNHNIKLRTLALKKGLSLSEDGVKKVGSGKLIEVKSEEEFYKLLGMDTPAPEIREDVEEIEAALEYKLPDLIELKDIKGDLHLHSNFQIEHPSHGPGANPIEDIVKRAEELGYEYVGISDHPPAQGTESKEGIIRWVEKRTKFIQNIQKGNKSIRVLNGLEIDILSDGSLSVPDEALKTLDYCIAGIHHGHRGTPEQITKRILKALENPYVDILAHPTGRLLNERGSYDADWEEIFKFAAKNERSSSSSKKLMEINGYPNRLDLRDDLVRLALKFGVKFVIDTDAHEVDQMDNMRFGVSVARRGWVESKDVVNSWEWKKFAEWFNIH</sequence>
<dbReference type="GO" id="GO:0008270">
    <property type="term" value="F:zinc ion binding"/>
    <property type="evidence" value="ECO:0007669"/>
    <property type="project" value="TreeGrafter"/>
</dbReference>
<dbReference type="GO" id="GO:0005829">
    <property type="term" value="C:cytosol"/>
    <property type="evidence" value="ECO:0007669"/>
    <property type="project" value="TreeGrafter"/>
</dbReference>
<feature type="domain" description="DNA-directed DNA polymerase X" evidence="4">
    <location>
        <begin position="3"/>
        <end position="311"/>
    </location>
</feature>
<dbReference type="PANTHER" id="PTHR36928:SF1">
    <property type="entry name" value="PHOSPHATASE YCDX-RELATED"/>
    <property type="match status" value="1"/>
</dbReference>
<dbReference type="PANTHER" id="PTHR36928">
    <property type="entry name" value="PHOSPHATASE YCDX-RELATED"/>
    <property type="match status" value="1"/>
</dbReference>
<dbReference type="SUPFAM" id="SSF81301">
    <property type="entry name" value="Nucleotidyltransferase"/>
    <property type="match status" value="1"/>
</dbReference>
<dbReference type="SUPFAM" id="SSF89550">
    <property type="entry name" value="PHP domain-like"/>
    <property type="match status" value="1"/>
</dbReference>
<dbReference type="GO" id="GO:0042578">
    <property type="term" value="F:phosphoric ester hydrolase activity"/>
    <property type="evidence" value="ECO:0007669"/>
    <property type="project" value="TreeGrafter"/>
</dbReference>
<dbReference type="InterPro" id="IPR022311">
    <property type="entry name" value="PolX-like"/>
</dbReference>
<dbReference type="Pfam" id="PF14791">
    <property type="entry name" value="DNA_pol_B_thumb"/>
    <property type="match status" value="1"/>
</dbReference>
<dbReference type="Gene3D" id="1.10.150.110">
    <property type="entry name" value="DNA polymerase beta, N-terminal domain-like"/>
    <property type="match status" value="1"/>
</dbReference>
<dbReference type="InterPro" id="IPR037160">
    <property type="entry name" value="DNA_Pol_thumb_sf"/>
</dbReference>
<dbReference type="Pfam" id="PF14520">
    <property type="entry name" value="HHH_5"/>
    <property type="match status" value="1"/>
</dbReference>
<dbReference type="InterPro" id="IPR003141">
    <property type="entry name" value="Pol/His_phosphatase_N"/>
</dbReference>
<dbReference type="Pfam" id="PF14716">
    <property type="entry name" value="HHH_8"/>
    <property type="match status" value="1"/>
</dbReference>
<dbReference type="SUPFAM" id="SSF158702">
    <property type="entry name" value="Sec63 N-terminal domain-like"/>
    <property type="match status" value="1"/>
</dbReference>
<dbReference type="CDD" id="cd00141">
    <property type="entry name" value="NT_POLXc"/>
    <property type="match status" value="1"/>
</dbReference>
<reference evidence="5 6" key="1">
    <citation type="journal article" date="2015" name="Nature">
        <title>rRNA introns, odd ribosomes, and small enigmatic genomes across a large radiation of phyla.</title>
        <authorList>
            <person name="Brown C.T."/>
            <person name="Hug L.A."/>
            <person name="Thomas B.C."/>
            <person name="Sharon I."/>
            <person name="Castelle C.J."/>
            <person name="Singh A."/>
            <person name="Wilkins M.J."/>
            <person name="Williams K.H."/>
            <person name="Banfield J.F."/>
        </authorList>
    </citation>
    <scope>NUCLEOTIDE SEQUENCE [LARGE SCALE GENOMIC DNA]</scope>
</reference>
<dbReference type="Gene3D" id="1.10.150.20">
    <property type="entry name" value="5' to 3' exonuclease, C-terminal subdomain"/>
    <property type="match status" value="1"/>
</dbReference>
<dbReference type="CDD" id="cd07436">
    <property type="entry name" value="PHP_PolX"/>
    <property type="match status" value="1"/>
</dbReference>
<dbReference type="InterPro" id="IPR027421">
    <property type="entry name" value="DNA_pol_lamdba_lyase_dom_sf"/>
</dbReference>
<keyword evidence="1" id="KW-0808">Transferase</keyword>
<dbReference type="InterPro" id="IPR004013">
    <property type="entry name" value="PHP_dom"/>
</dbReference>
<evidence type="ECO:0000259" key="4">
    <source>
        <dbReference type="SMART" id="SM00483"/>
    </source>
</evidence>
<dbReference type="InterPro" id="IPR029398">
    <property type="entry name" value="PolB_thumb"/>
</dbReference>
<evidence type="ECO:0000256" key="1">
    <source>
        <dbReference type="ARBA" id="ARBA00022679"/>
    </source>
</evidence>
<dbReference type="InterPro" id="IPR010996">
    <property type="entry name" value="HHH_MUS81"/>
</dbReference>
<feature type="domain" description="Polymerase/histidinol phosphatase N-terminal" evidence="3">
    <location>
        <begin position="335"/>
        <end position="422"/>
    </location>
</feature>
<dbReference type="InterPro" id="IPR043519">
    <property type="entry name" value="NT_sf"/>
</dbReference>
<evidence type="ECO:0000259" key="3">
    <source>
        <dbReference type="SMART" id="SM00481"/>
    </source>
</evidence>
<dbReference type="SUPFAM" id="SSF47802">
    <property type="entry name" value="DNA polymerase beta, N-terminal domain-like"/>
    <property type="match status" value="1"/>
</dbReference>
<dbReference type="AlphaFoldDB" id="A0A0G0ERI9"/>
<evidence type="ECO:0000313" key="6">
    <source>
        <dbReference type="Proteomes" id="UP000034492"/>
    </source>
</evidence>
<dbReference type="InterPro" id="IPR002054">
    <property type="entry name" value="DNA-dir_DNA_pol_X"/>
</dbReference>
<dbReference type="GO" id="GO:0003887">
    <property type="term" value="F:DNA-directed DNA polymerase activity"/>
    <property type="evidence" value="ECO:0007669"/>
    <property type="project" value="InterPro"/>
</dbReference>
<dbReference type="Proteomes" id="UP000034492">
    <property type="component" value="Unassembled WGS sequence"/>
</dbReference>